<evidence type="ECO:0000313" key="16">
    <source>
        <dbReference type="EMBL" id="ESO92598.1"/>
    </source>
</evidence>
<keyword evidence="9" id="KW-0833">Ubl conjugation pathway</keyword>
<evidence type="ECO:0000256" key="13">
    <source>
        <dbReference type="ARBA" id="ARBA00062934"/>
    </source>
</evidence>
<name>V3ZMK1_LOTGI</name>
<sequence length="400" mass="44455">MLKFLTSRESGSSDPSLLRRAEVTRRIYSLELSKHRDIEKSNALGVVNALDIDSIENRYLLSGGGNGGIAIHDLEDLPGEDKLRYRQICHIPNSSINAHKRSVETVQWYPLDTGLFTTSGTDKELKVWDTNKLLPADSYSFEGIIYSHHMSPVSTKHSLIAVGCEKSTIKLIDLRAGSYSQMLKGHKSAVLCVKWSTRDEFILASGSSDNGVLLWDIRKAKGSIMSLDQHNGEAASAHNKVKTAHNGRVNGLCFTDDGLHLVTFGTDNRLRLWNTNTGKNSLVNYGSISNDGRKSLGISVTTGNCPDVIMVPDDSNLMLFNLHEGTRIKILRGHYNQVNCCVYHCDKQELYSGGNDRNILVWLPSTDDVYENCIKINSKEKSNFTSRIAATTDTWSDEDD</sequence>
<dbReference type="GO" id="GO:0016363">
    <property type="term" value="C:nuclear matrix"/>
    <property type="evidence" value="ECO:0007669"/>
    <property type="project" value="UniProtKB-SubCell"/>
</dbReference>
<comment type="subunit">
    <text evidence="13">Part of the CSA complex (also named DCX(ERCC8) complex), a DCX E3 ubiquitin-protein ligase complex containing ERCC8, RBX1, DDB1 and CUL4A; the CSA complex interacts with RNA polymerase II; upon UV irradiation it interacts with the COP9 signalosome and preferentially with the hyperphosphorylated form of RNA polymerase II. Interacts with ERCC6/CSB (via CIM motif); promoting recruitment to lesion-stalled RNA polymerase II (Pol II). Interacts with KIAA1530/UVSSA. Interacts with a subunit of RNA polymerase II TFIIH.</text>
</comment>
<keyword evidence="8" id="KW-0227">DNA damage</keyword>
<keyword evidence="11" id="KW-0539">Nucleus</keyword>
<keyword evidence="5" id="KW-0597">Phosphoprotein</keyword>
<dbReference type="GO" id="GO:0000109">
    <property type="term" value="C:nucleotide-excision repair complex"/>
    <property type="evidence" value="ECO:0007669"/>
    <property type="project" value="TreeGrafter"/>
</dbReference>
<keyword evidence="10" id="KW-0234">DNA repair</keyword>
<dbReference type="Proteomes" id="UP000030746">
    <property type="component" value="Unassembled WGS sequence"/>
</dbReference>
<dbReference type="InterPro" id="IPR042238">
    <property type="entry name" value="Rad28/ERCC8/Ckn1/ATCSA-1"/>
</dbReference>
<keyword evidence="7" id="KW-0677">Repeat</keyword>
<evidence type="ECO:0000313" key="17">
    <source>
        <dbReference type="Proteomes" id="UP000030746"/>
    </source>
</evidence>
<dbReference type="KEGG" id="lgi:LOTGIDRAFT_233046"/>
<reference evidence="16 17" key="1">
    <citation type="journal article" date="2013" name="Nature">
        <title>Insights into bilaterian evolution from three spiralian genomes.</title>
        <authorList>
            <person name="Simakov O."/>
            <person name="Marletaz F."/>
            <person name="Cho S.J."/>
            <person name="Edsinger-Gonzales E."/>
            <person name="Havlak P."/>
            <person name="Hellsten U."/>
            <person name="Kuo D.H."/>
            <person name="Larsson T."/>
            <person name="Lv J."/>
            <person name="Arendt D."/>
            <person name="Savage R."/>
            <person name="Osoegawa K."/>
            <person name="de Jong P."/>
            <person name="Grimwood J."/>
            <person name="Chapman J.A."/>
            <person name="Shapiro H."/>
            <person name="Aerts A."/>
            <person name="Otillar R.P."/>
            <person name="Terry A.Y."/>
            <person name="Boore J.L."/>
            <person name="Grigoriev I.V."/>
            <person name="Lindberg D.R."/>
            <person name="Seaver E.C."/>
            <person name="Weisblat D.A."/>
            <person name="Putnam N.H."/>
            <person name="Rokhsar D.S."/>
        </authorList>
    </citation>
    <scope>NUCLEOTIDE SEQUENCE [LARGE SCALE GENOMIC DNA]</scope>
</reference>
<proteinExistence type="predicted"/>
<dbReference type="PROSITE" id="PS50082">
    <property type="entry name" value="WD_REPEATS_2"/>
    <property type="match status" value="4"/>
</dbReference>
<dbReference type="HOGENOM" id="CLU_032951_2_2_1"/>
<dbReference type="InterPro" id="IPR036322">
    <property type="entry name" value="WD40_repeat_dom_sf"/>
</dbReference>
<evidence type="ECO:0000256" key="4">
    <source>
        <dbReference type="ARBA" id="ARBA00022454"/>
    </source>
</evidence>
<protein>
    <recommendedName>
        <fullName evidence="14">DNA excision repair protein ERCC-8</fullName>
    </recommendedName>
</protein>
<dbReference type="OrthoDB" id="361494at2759"/>
<dbReference type="GeneID" id="20249130"/>
<keyword evidence="17" id="KW-1185">Reference proteome</keyword>
<dbReference type="AlphaFoldDB" id="V3ZMK1"/>
<evidence type="ECO:0000256" key="9">
    <source>
        <dbReference type="ARBA" id="ARBA00022786"/>
    </source>
</evidence>
<evidence type="ECO:0000256" key="10">
    <source>
        <dbReference type="ARBA" id="ARBA00023204"/>
    </source>
</evidence>
<evidence type="ECO:0000256" key="6">
    <source>
        <dbReference type="ARBA" id="ARBA00022574"/>
    </source>
</evidence>
<comment type="pathway">
    <text evidence="3">Protein modification; protein ubiquitination.</text>
</comment>
<evidence type="ECO:0000256" key="12">
    <source>
        <dbReference type="ARBA" id="ARBA00054544"/>
    </source>
</evidence>
<accession>V3ZMK1</accession>
<evidence type="ECO:0000256" key="11">
    <source>
        <dbReference type="ARBA" id="ARBA00023242"/>
    </source>
</evidence>
<feature type="repeat" description="WD" evidence="15">
    <location>
        <begin position="331"/>
        <end position="362"/>
    </location>
</feature>
<evidence type="ECO:0000256" key="7">
    <source>
        <dbReference type="ARBA" id="ARBA00022737"/>
    </source>
</evidence>
<organism evidence="16 17">
    <name type="scientific">Lottia gigantea</name>
    <name type="common">Giant owl limpet</name>
    <dbReference type="NCBI Taxonomy" id="225164"/>
    <lineage>
        <taxon>Eukaryota</taxon>
        <taxon>Metazoa</taxon>
        <taxon>Spiralia</taxon>
        <taxon>Lophotrochozoa</taxon>
        <taxon>Mollusca</taxon>
        <taxon>Gastropoda</taxon>
        <taxon>Patellogastropoda</taxon>
        <taxon>Lottioidea</taxon>
        <taxon>Lottiidae</taxon>
        <taxon>Lottia</taxon>
    </lineage>
</organism>
<dbReference type="EMBL" id="KB202050">
    <property type="protein sequence ID" value="ESO92598.1"/>
    <property type="molecule type" value="Genomic_DNA"/>
</dbReference>
<gene>
    <name evidence="16" type="ORF">LOTGIDRAFT_233046</name>
</gene>
<dbReference type="PANTHER" id="PTHR46202">
    <property type="entry name" value="DNA EXCISION REPAIR PROTEIN ERCC-8"/>
    <property type="match status" value="1"/>
</dbReference>
<dbReference type="InterPro" id="IPR015943">
    <property type="entry name" value="WD40/YVTN_repeat-like_dom_sf"/>
</dbReference>
<dbReference type="GO" id="GO:0005694">
    <property type="term" value="C:chromosome"/>
    <property type="evidence" value="ECO:0007669"/>
    <property type="project" value="UniProtKB-SubCell"/>
</dbReference>
<dbReference type="FunFam" id="2.130.10.10:FF:000130">
    <property type="entry name" value="DNA excision repair protein ERCC-8"/>
    <property type="match status" value="1"/>
</dbReference>
<evidence type="ECO:0000256" key="14">
    <source>
        <dbReference type="ARBA" id="ARBA00071995"/>
    </source>
</evidence>
<dbReference type="PANTHER" id="PTHR46202:SF1">
    <property type="entry name" value="DNA EXCISION REPAIR PROTEIN ERCC-8"/>
    <property type="match status" value="1"/>
</dbReference>
<dbReference type="CTD" id="20249130"/>
<feature type="repeat" description="WD" evidence="15">
    <location>
        <begin position="242"/>
        <end position="283"/>
    </location>
</feature>
<evidence type="ECO:0000256" key="2">
    <source>
        <dbReference type="ARBA" id="ARBA00004286"/>
    </source>
</evidence>
<evidence type="ECO:0000256" key="8">
    <source>
        <dbReference type="ARBA" id="ARBA00022763"/>
    </source>
</evidence>
<comment type="function">
    <text evidence="12">Substrate-recognition component of the CSA complex, a DCX (DDB1-CUL4-X-box) E3 ubiquitin-protein ligase complex, involved in transcription-coupled nucleotide excision repair (TC-NER), a process during which RNA polymerase II-blocking lesions are rapidly removed from the transcribed strand of active genes. Following recruitment to lesion-stalled RNA polymerase II (Pol II), the CSA complex mediates ubiquitination of Pol II subunit POLR2A/RPB1 at 'Lys-1268', a critical TC-NER checkpoint, governing RNA Pol II stability and initiating DNA damage excision by TFIIH recruitment. The CSA complex also promotes the ubiquitination and subsequent proteasomal degradation of ERCC6/CSB in a UV-dependent manner; ERCC6 degradation is essential for the recovery of RNA synthesis after transcription-coupled repair. Also plays a role in DNA double-strand breaks (DSSBs) repair by non-homologous end joining (NHEJ).</text>
</comment>
<dbReference type="GO" id="GO:0043161">
    <property type="term" value="P:proteasome-mediated ubiquitin-dependent protein catabolic process"/>
    <property type="evidence" value="ECO:0007669"/>
    <property type="project" value="TreeGrafter"/>
</dbReference>
<dbReference type="PROSITE" id="PS50294">
    <property type="entry name" value="WD_REPEATS_REGION"/>
    <property type="match status" value="4"/>
</dbReference>
<dbReference type="InterPro" id="IPR020472">
    <property type="entry name" value="WD40_PAC1"/>
</dbReference>
<feature type="repeat" description="WD" evidence="15">
    <location>
        <begin position="96"/>
        <end position="129"/>
    </location>
</feature>
<keyword evidence="6 15" id="KW-0853">WD repeat</keyword>
<dbReference type="InterPro" id="IPR019775">
    <property type="entry name" value="WD40_repeat_CS"/>
</dbReference>
<keyword evidence="4" id="KW-0158">Chromosome</keyword>
<dbReference type="SUPFAM" id="SSF50978">
    <property type="entry name" value="WD40 repeat-like"/>
    <property type="match status" value="1"/>
</dbReference>
<evidence type="ECO:0000256" key="3">
    <source>
        <dbReference type="ARBA" id="ARBA00004906"/>
    </source>
</evidence>
<evidence type="ECO:0000256" key="1">
    <source>
        <dbReference type="ARBA" id="ARBA00004109"/>
    </source>
</evidence>
<dbReference type="Pfam" id="PF00400">
    <property type="entry name" value="WD40"/>
    <property type="match status" value="4"/>
</dbReference>
<dbReference type="InterPro" id="IPR001680">
    <property type="entry name" value="WD40_rpt"/>
</dbReference>
<dbReference type="GO" id="GO:0031464">
    <property type="term" value="C:Cul4A-RING E3 ubiquitin ligase complex"/>
    <property type="evidence" value="ECO:0007669"/>
    <property type="project" value="TreeGrafter"/>
</dbReference>
<evidence type="ECO:0000256" key="5">
    <source>
        <dbReference type="ARBA" id="ARBA00022553"/>
    </source>
</evidence>
<dbReference type="GO" id="GO:0009416">
    <property type="term" value="P:response to light stimulus"/>
    <property type="evidence" value="ECO:0007669"/>
    <property type="project" value="UniProtKB-ARBA"/>
</dbReference>
<dbReference type="SMART" id="SM00320">
    <property type="entry name" value="WD40"/>
    <property type="match status" value="5"/>
</dbReference>
<feature type="repeat" description="WD" evidence="15">
    <location>
        <begin position="183"/>
        <end position="225"/>
    </location>
</feature>
<evidence type="ECO:0000256" key="15">
    <source>
        <dbReference type="PROSITE-ProRule" id="PRU00221"/>
    </source>
</evidence>
<dbReference type="GO" id="GO:0000209">
    <property type="term" value="P:protein polyubiquitination"/>
    <property type="evidence" value="ECO:0007669"/>
    <property type="project" value="TreeGrafter"/>
</dbReference>
<dbReference type="GO" id="GO:0006283">
    <property type="term" value="P:transcription-coupled nucleotide-excision repair"/>
    <property type="evidence" value="ECO:0007669"/>
    <property type="project" value="InterPro"/>
</dbReference>
<dbReference type="RefSeq" id="XP_009056739.1">
    <property type="nucleotide sequence ID" value="XM_009058491.1"/>
</dbReference>
<dbReference type="STRING" id="225164.V3ZMK1"/>
<comment type="subcellular location">
    <subcellularLocation>
        <location evidence="2">Chromosome</location>
    </subcellularLocation>
    <subcellularLocation>
        <location evidence="1">Nucleus matrix</location>
    </subcellularLocation>
</comment>
<dbReference type="PRINTS" id="PR00320">
    <property type="entry name" value="GPROTEINBRPT"/>
</dbReference>
<dbReference type="PROSITE" id="PS00678">
    <property type="entry name" value="WD_REPEATS_1"/>
    <property type="match status" value="1"/>
</dbReference>
<dbReference type="OMA" id="WIPAPRE"/>
<dbReference type="Gene3D" id="2.130.10.10">
    <property type="entry name" value="YVTN repeat-like/Quinoprotein amine dehydrogenase"/>
    <property type="match status" value="1"/>
</dbReference>